<keyword evidence="3 6" id="KW-0808">Transferase</keyword>
<dbReference type="RefSeq" id="WP_013257406.1">
    <property type="nucleotide sequence ID" value="NC_014365.1"/>
</dbReference>
<evidence type="ECO:0000256" key="3">
    <source>
        <dbReference type="ARBA" id="ARBA00022679"/>
    </source>
</evidence>
<evidence type="ECO:0000256" key="2">
    <source>
        <dbReference type="ARBA" id="ARBA00012254"/>
    </source>
</evidence>
<dbReference type="GO" id="GO:0005829">
    <property type="term" value="C:cytosol"/>
    <property type="evidence" value="ECO:0007669"/>
    <property type="project" value="TreeGrafter"/>
</dbReference>
<protein>
    <recommendedName>
        <fullName evidence="2">phosphoribosylglycinamide formyltransferase 1</fullName>
        <ecNumber evidence="2">2.1.2.2</ecNumber>
    </recommendedName>
</protein>
<name>E1QEG5_DESB2</name>
<dbReference type="eggNOG" id="COG0299">
    <property type="taxonomic scope" value="Bacteria"/>
</dbReference>
<organism evidence="6 7">
    <name type="scientific">Desulfarculus baarsii (strain ATCC 33931 / DSM 2075 / LMG 7858 / VKM B-1802 / 2st14)</name>
    <dbReference type="NCBI Taxonomy" id="644282"/>
    <lineage>
        <taxon>Bacteria</taxon>
        <taxon>Pseudomonadati</taxon>
        <taxon>Thermodesulfobacteriota</taxon>
        <taxon>Desulfarculia</taxon>
        <taxon>Desulfarculales</taxon>
        <taxon>Desulfarculaceae</taxon>
        <taxon>Desulfarculus</taxon>
    </lineage>
</organism>
<evidence type="ECO:0000313" key="7">
    <source>
        <dbReference type="Proteomes" id="UP000009047"/>
    </source>
</evidence>
<dbReference type="EMBL" id="CP002085">
    <property type="protein sequence ID" value="ADK83951.1"/>
    <property type="molecule type" value="Genomic_DNA"/>
</dbReference>
<dbReference type="HOGENOM" id="CLU_1068429_0_0_7"/>
<comment type="pathway">
    <text evidence="1">Purine metabolism; IMP biosynthesis via de novo pathway; N(2)-formyl-N(1)-(5-phospho-D-ribosyl)glycinamide from N(1)-(5-phospho-D-ribosyl)glycinamide (10-formyl THF route): step 1/1.</text>
</comment>
<evidence type="ECO:0000256" key="4">
    <source>
        <dbReference type="ARBA" id="ARBA00022755"/>
    </source>
</evidence>
<dbReference type="KEGG" id="dbr:Deba_0579"/>
<evidence type="ECO:0000259" key="5">
    <source>
        <dbReference type="Pfam" id="PF00551"/>
    </source>
</evidence>
<dbReference type="Gene3D" id="3.40.50.170">
    <property type="entry name" value="Formyl transferase, N-terminal domain"/>
    <property type="match status" value="1"/>
</dbReference>
<dbReference type="SUPFAM" id="SSF53328">
    <property type="entry name" value="Formyltransferase"/>
    <property type="match status" value="1"/>
</dbReference>
<dbReference type="STRING" id="644282.Deba_0579"/>
<proteinExistence type="predicted"/>
<dbReference type="GO" id="GO:0006189">
    <property type="term" value="P:'de novo' IMP biosynthetic process"/>
    <property type="evidence" value="ECO:0007669"/>
    <property type="project" value="TreeGrafter"/>
</dbReference>
<dbReference type="InterPro" id="IPR002376">
    <property type="entry name" value="Formyl_transf_N"/>
</dbReference>
<sequence>MITASPIFRPQGRPMRVAAFMSGSGSNIRRLLEQKSPHYEVCFIFSDRADGQCQGQNIALEYGLPYFAHDIRRFYALRGQSRTVATARGLALRRQFDAVAARLLAAFAIDVIALGGYMSFLTLDGAVNVHPADLSIVGPEGRRRFVGDDAVFEAIAAGQSELRASTLWTDAGVDSGPLLMVSEPLAVELPAPLARLKARPELLRAVADQHQERLKAVGDWVVFPRTIELIAQGRLGLGPGGVATLDGRLMPQGVRLADIA</sequence>
<dbReference type="PANTHER" id="PTHR43369:SF2">
    <property type="entry name" value="PHOSPHORIBOSYLGLYCINAMIDE FORMYLTRANSFERASE"/>
    <property type="match status" value="1"/>
</dbReference>
<evidence type="ECO:0000313" key="6">
    <source>
        <dbReference type="EMBL" id="ADK83951.1"/>
    </source>
</evidence>
<reference evidence="6 7" key="1">
    <citation type="journal article" date="2010" name="Stand. Genomic Sci.">
        <title>Complete genome sequence of Desulfarculus baarsii type strain (2st14).</title>
        <authorList>
            <person name="Sun H."/>
            <person name="Spring S."/>
            <person name="Lapidus A."/>
            <person name="Davenport K."/>
            <person name="Del Rio T.G."/>
            <person name="Tice H."/>
            <person name="Nolan M."/>
            <person name="Copeland A."/>
            <person name="Cheng J.F."/>
            <person name="Lucas S."/>
            <person name="Tapia R."/>
            <person name="Goodwin L."/>
            <person name="Pitluck S."/>
            <person name="Ivanova N."/>
            <person name="Pagani I."/>
            <person name="Mavromatis K."/>
            <person name="Ovchinnikova G."/>
            <person name="Pati A."/>
            <person name="Chen A."/>
            <person name="Palaniappan K."/>
            <person name="Hauser L."/>
            <person name="Chang Y.J."/>
            <person name="Jeffries C.D."/>
            <person name="Detter J.C."/>
            <person name="Han C."/>
            <person name="Rohde M."/>
            <person name="Brambilla E."/>
            <person name="Goker M."/>
            <person name="Woyke T."/>
            <person name="Bristow J."/>
            <person name="Eisen J.A."/>
            <person name="Markowitz V."/>
            <person name="Hugenholtz P."/>
            <person name="Kyrpides N.C."/>
            <person name="Klenk H.P."/>
            <person name="Land M."/>
        </authorList>
    </citation>
    <scope>NUCLEOTIDE SEQUENCE [LARGE SCALE GENOMIC DNA]</scope>
    <source>
        <strain evidence="7">ATCC 33931 / DSM 2075 / LMG 7858 / VKM B-1802 / 2st14</strain>
    </source>
</reference>
<dbReference type="GO" id="GO:0004644">
    <property type="term" value="F:phosphoribosylglycinamide formyltransferase activity"/>
    <property type="evidence" value="ECO:0007669"/>
    <property type="project" value="UniProtKB-EC"/>
</dbReference>
<dbReference type="EC" id="2.1.2.2" evidence="2"/>
<evidence type="ECO:0000256" key="1">
    <source>
        <dbReference type="ARBA" id="ARBA00005054"/>
    </source>
</evidence>
<dbReference type="AlphaFoldDB" id="E1QEG5"/>
<dbReference type="Pfam" id="PF00551">
    <property type="entry name" value="Formyl_trans_N"/>
    <property type="match status" value="1"/>
</dbReference>
<accession>E1QEG5</accession>
<gene>
    <name evidence="6" type="ordered locus">Deba_0579</name>
</gene>
<keyword evidence="4" id="KW-0658">Purine biosynthesis</keyword>
<feature type="domain" description="Formyl transferase N-terminal" evidence="5">
    <location>
        <begin position="15"/>
        <end position="184"/>
    </location>
</feature>
<dbReference type="PANTHER" id="PTHR43369">
    <property type="entry name" value="PHOSPHORIBOSYLGLYCINAMIDE FORMYLTRANSFERASE"/>
    <property type="match status" value="1"/>
</dbReference>
<keyword evidence="7" id="KW-1185">Reference proteome</keyword>
<dbReference type="InterPro" id="IPR036477">
    <property type="entry name" value="Formyl_transf_N_sf"/>
</dbReference>
<dbReference type="Proteomes" id="UP000009047">
    <property type="component" value="Chromosome"/>
</dbReference>